<sequence>MKKTAAISGSPFSPSFLIPIFFLFLSLPVNADDGWCETDSPVVKRANERISLLKTEYGEISAVDFNDGPRFGPYHLQFITLEPNSLFLPVLLHADMVFYTHTGSGRLNWFDDDDLKEVDLRRGDIYRLHPGSIFYLQSSLETEREKLRIYALFSSTDEDSFNPSIGAYSRVTDLVRGFDKEVLRKAFMAPEEVIEEIMTATRPPLIVHAVTTPSKKKAAAAWELEARLLKAFIGGASGMEFNKKKRKGIYNVYEVDPDFENCNGWSLTVTKKNSHQLKGSNVGFLVVNLTAGSMMGPHWNPRAWEIGIVTSDKPGVVRVGCSSTVKSTECKDWSFVVGKGDVFVVPRFHPMAQMSFNNGTFVFVGFSTTNGHNMPQFLAGSSSVFQIVDREVLAWSFDVNVTTIDRLLGARVESIILECTSCAEEEVRKMEEQAERERQEEEERKREEEERERERQEEEERKREEEEREREERRKREEEERERERQEEEERKREEEEREREEQRKREEEERERERQEEEERKREEEEERERERQEEEERKREEEAREREEQRKREEEAREREEQRKREEEEERKREEEEREREEERKREEEEAKREEERRRREEEERKREEEEEERGEREAEREEEEAREREETHQRERGRRRREAEERQRRQWEEGEEEEEPTLTILGLLT</sequence>
<dbReference type="Gene3D" id="2.60.120.10">
    <property type="entry name" value="Jelly Rolls"/>
    <property type="match status" value="2"/>
</dbReference>
<reference evidence="4 5" key="1">
    <citation type="submission" date="2024-03" db="EMBL/GenBank/DDBJ databases">
        <authorList>
            <person name="Gkanogiannis A."/>
            <person name="Becerra Lopez-Lavalle L."/>
        </authorList>
    </citation>
    <scope>NUCLEOTIDE SEQUENCE [LARGE SCALE GENOMIC DNA]</scope>
</reference>
<proteinExistence type="predicted"/>
<keyword evidence="2" id="KW-0732">Signal</keyword>
<evidence type="ECO:0000313" key="4">
    <source>
        <dbReference type="EMBL" id="CAK9320647.1"/>
    </source>
</evidence>
<organism evidence="4 5">
    <name type="scientific">Citrullus colocynthis</name>
    <name type="common">colocynth</name>
    <dbReference type="NCBI Taxonomy" id="252529"/>
    <lineage>
        <taxon>Eukaryota</taxon>
        <taxon>Viridiplantae</taxon>
        <taxon>Streptophyta</taxon>
        <taxon>Embryophyta</taxon>
        <taxon>Tracheophyta</taxon>
        <taxon>Spermatophyta</taxon>
        <taxon>Magnoliopsida</taxon>
        <taxon>eudicotyledons</taxon>
        <taxon>Gunneridae</taxon>
        <taxon>Pentapetalae</taxon>
        <taxon>rosids</taxon>
        <taxon>fabids</taxon>
        <taxon>Cucurbitales</taxon>
        <taxon>Cucurbitaceae</taxon>
        <taxon>Benincaseae</taxon>
        <taxon>Citrullus</taxon>
    </lineage>
</organism>
<gene>
    <name evidence="4" type="ORF">CITCOLO1_LOCUS12700</name>
</gene>
<feature type="compositionally biased region" description="Basic and acidic residues" evidence="1">
    <location>
        <begin position="644"/>
        <end position="655"/>
    </location>
</feature>
<feature type="chain" id="PRO_5045360888" description="Cupin type-1 domain-containing protein" evidence="2">
    <location>
        <begin position="32"/>
        <end position="672"/>
    </location>
</feature>
<feature type="domain" description="Cupin type-1" evidence="3">
    <location>
        <begin position="44"/>
        <end position="195"/>
    </location>
</feature>
<feature type="signal peptide" evidence="2">
    <location>
        <begin position="1"/>
        <end position="31"/>
    </location>
</feature>
<dbReference type="SMART" id="SM00835">
    <property type="entry name" value="Cupin_1"/>
    <property type="match status" value="2"/>
</dbReference>
<evidence type="ECO:0000256" key="1">
    <source>
        <dbReference type="SAM" id="MobiDB-lite"/>
    </source>
</evidence>
<feature type="region of interest" description="Disordered" evidence="1">
    <location>
        <begin position="478"/>
        <end position="672"/>
    </location>
</feature>
<dbReference type="InterPro" id="IPR050253">
    <property type="entry name" value="Seed_Storage-Functional"/>
</dbReference>
<protein>
    <recommendedName>
        <fullName evidence="3">Cupin type-1 domain-containing protein</fullName>
    </recommendedName>
</protein>
<accession>A0ABP0YQ64</accession>
<dbReference type="CDD" id="cd02244">
    <property type="entry name" value="cupin_7S_vicilin-like_N"/>
    <property type="match status" value="1"/>
</dbReference>
<evidence type="ECO:0000313" key="5">
    <source>
        <dbReference type="Proteomes" id="UP001642487"/>
    </source>
</evidence>
<dbReference type="Pfam" id="PF00190">
    <property type="entry name" value="Cupin_1"/>
    <property type="match status" value="1"/>
</dbReference>
<keyword evidence="5" id="KW-1185">Reference proteome</keyword>
<dbReference type="Proteomes" id="UP001642487">
    <property type="component" value="Chromosome 4"/>
</dbReference>
<dbReference type="InterPro" id="IPR014710">
    <property type="entry name" value="RmlC-like_jellyroll"/>
</dbReference>
<dbReference type="PANTHER" id="PTHR31189:SF7">
    <property type="entry name" value="OS03G0197300 PROTEIN"/>
    <property type="match status" value="1"/>
</dbReference>
<dbReference type="InterPro" id="IPR006045">
    <property type="entry name" value="Cupin_1"/>
</dbReference>
<dbReference type="InterPro" id="IPR011051">
    <property type="entry name" value="RmlC_Cupin_sf"/>
</dbReference>
<dbReference type="EMBL" id="OZ021738">
    <property type="protein sequence ID" value="CAK9320647.1"/>
    <property type="molecule type" value="Genomic_DNA"/>
</dbReference>
<dbReference type="CDD" id="cd02245">
    <property type="entry name" value="cupin_7S_vicilin-like_C"/>
    <property type="match status" value="1"/>
</dbReference>
<dbReference type="PANTHER" id="PTHR31189">
    <property type="entry name" value="OS03G0336100 PROTEIN-RELATED"/>
    <property type="match status" value="1"/>
</dbReference>
<dbReference type="SUPFAM" id="SSF51182">
    <property type="entry name" value="RmlC-like cupins"/>
    <property type="match status" value="1"/>
</dbReference>
<evidence type="ECO:0000256" key="2">
    <source>
        <dbReference type="SAM" id="SignalP"/>
    </source>
</evidence>
<feature type="compositionally biased region" description="Basic and acidic residues" evidence="1">
    <location>
        <begin position="478"/>
        <end position="637"/>
    </location>
</feature>
<evidence type="ECO:0000259" key="3">
    <source>
        <dbReference type="SMART" id="SM00835"/>
    </source>
</evidence>
<feature type="region of interest" description="Disordered" evidence="1">
    <location>
        <begin position="433"/>
        <end position="458"/>
    </location>
</feature>
<name>A0ABP0YQ64_9ROSI</name>
<feature type="domain" description="Cupin type-1" evidence="3">
    <location>
        <begin position="250"/>
        <end position="405"/>
    </location>
</feature>